<sequence length="197" mass="20976">MAGGSQDPSGYGPSIGSFRLCGSIPFAKALIFVSIPAHLQHPRHGVQKIAFVPRGYAASIEKSSYLMFRAWGSRVTGPPSFPLRLGLPITAGEADKAGKDKLPARFRLPPAACIWPGGSLEYPGRSPIDLEVLASRGAACFAPLSSARSPIKISKLIQPPQLIDLRKIIGGYRYVNRSPQGNLGRSASRTAELITIG</sequence>
<evidence type="ECO:0000313" key="1">
    <source>
        <dbReference type="EMBL" id="PUU75132.1"/>
    </source>
</evidence>
<accession>A0A2T6ZI34</accession>
<name>A0A2T6ZI34_TUBBO</name>
<organism evidence="1 2">
    <name type="scientific">Tuber borchii</name>
    <name type="common">White truffle</name>
    <dbReference type="NCBI Taxonomy" id="42251"/>
    <lineage>
        <taxon>Eukaryota</taxon>
        <taxon>Fungi</taxon>
        <taxon>Dikarya</taxon>
        <taxon>Ascomycota</taxon>
        <taxon>Pezizomycotina</taxon>
        <taxon>Pezizomycetes</taxon>
        <taxon>Pezizales</taxon>
        <taxon>Tuberaceae</taxon>
        <taxon>Tuber</taxon>
    </lineage>
</organism>
<proteinExistence type="predicted"/>
<dbReference type="EMBL" id="NESQ01000249">
    <property type="protein sequence ID" value="PUU75132.1"/>
    <property type="molecule type" value="Genomic_DNA"/>
</dbReference>
<reference evidence="1 2" key="1">
    <citation type="submission" date="2017-04" db="EMBL/GenBank/DDBJ databases">
        <title>Draft genome sequence of Tuber borchii Vittad., a whitish edible truffle.</title>
        <authorList>
            <consortium name="DOE Joint Genome Institute"/>
            <person name="Murat C."/>
            <person name="Kuo A."/>
            <person name="Barry K.W."/>
            <person name="Clum A."/>
            <person name="Dockter R.B."/>
            <person name="Fauchery L."/>
            <person name="Iotti M."/>
            <person name="Kohler A."/>
            <person name="Labutti K."/>
            <person name="Lindquist E.A."/>
            <person name="Lipzen A."/>
            <person name="Ohm R.A."/>
            <person name="Wang M."/>
            <person name="Grigoriev I.V."/>
            <person name="Zambonelli A."/>
            <person name="Martin F.M."/>
        </authorList>
    </citation>
    <scope>NUCLEOTIDE SEQUENCE [LARGE SCALE GENOMIC DNA]</scope>
    <source>
        <strain evidence="1 2">Tbo3840</strain>
    </source>
</reference>
<gene>
    <name evidence="1" type="ORF">B9Z19DRAFT_1067662</name>
</gene>
<dbReference type="Proteomes" id="UP000244722">
    <property type="component" value="Unassembled WGS sequence"/>
</dbReference>
<protein>
    <submittedName>
        <fullName evidence="1">Uncharacterized protein</fullName>
    </submittedName>
</protein>
<evidence type="ECO:0000313" key="2">
    <source>
        <dbReference type="Proteomes" id="UP000244722"/>
    </source>
</evidence>
<keyword evidence="2" id="KW-1185">Reference proteome</keyword>
<dbReference type="AlphaFoldDB" id="A0A2T6ZI34"/>
<comment type="caution">
    <text evidence="1">The sequence shown here is derived from an EMBL/GenBank/DDBJ whole genome shotgun (WGS) entry which is preliminary data.</text>
</comment>